<evidence type="ECO:0000256" key="1">
    <source>
        <dbReference type="SAM" id="MobiDB-lite"/>
    </source>
</evidence>
<reference evidence="2" key="2">
    <citation type="submission" date="2020-09" db="EMBL/GenBank/DDBJ databases">
        <authorList>
            <person name="Sun Q."/>
            <person name="Kim S."/>
        </authorList>
    </citation>
    <scope>NUCLEOTIDE SEQUENCE</scope>
    <source>
        <strain evidence="2">KCTC 23714</strain>
    </source>
</reference>
<feature type="compositionally biased region" description="Polar residues" evidence="1">
    <location>
        <begin position="59"/>
        <end position="72"/>
    </location>
</feature>
<keyword evidence="3" id="KW-1185">Reference proteome</keyword>
<protein>
    <submittedName>
        <fullName evidence="2">Uncharacterized protein</fullName>
    </submittedName>
</protein>
<name>A0A918MK91_9RHOB</name>
<organism evidence="2 3">
    <name type="scientific">Gemmobacter lanyuensis</name>
    <dbReference type="NCBI Taxonomy" id="1054497"/>
    <lineage>
        <taxon>Bacteria</taxon>
        <taxon>Pseudomonadati</taxon>
        <taxon>Pseudomonadota</taxon>
        <taxon>Alphaproteobacteria</taxon>
        <taxon>Rhodobacterales</taxon>
        <taxon>Paracoccaceae</taxon>
        <taxon>Gemmobacter</taxon>
    </lineage>
</organism>
<accession>A0A918MK91</accession>
<evidence type="ECO:0000313" key="3">
    <source>
        <dbReference type="Proteomes" id="UP000628984"/>
    </source>
</evidence>
<dbReference type="AlphaFoldDB" id="A0A918MK91"/>
<feature type="region of interest" description="Disordered" evidence="1">
    <location>
        <begin position="25"/>
        <end position="72"/>
    </location>
</feature>
<gene>
    <name evidence="2" type="ORF">GCM10011452_18400</name>
</gene>
<dbReference type="Proteomes" id="UP000628984">
    <property type="component" value="Unassembled WGS sequence"/>
</dbReference>
<dbReference type="EMBL" id="BMYQ01000004">
    <property type="protein sequence ID" value="GGW30115.1"/>
    <property type="molecule type" value="Genomic_DNA"/>
</dbReference>
<reference evidence="2" key="1">
    <citation type="journal article" date="2014" name="Int. J. Syst. Evol. Microbiol.">
        <title>Complete genome sequence of Corynebacterium casei LMG S-19264T (=DSM 44701T), isolated from a smear-ripened cheese.</title>
        <authorList>
            <consortium name="US DOE Joint Genome Institute (JGI-PGF)"/>
            <person name="Walter F."/>
            <person name="Albersmeier A."/>
            <person name="Kalinowski J."/>
            <person name="Ruckert C."/>
        </authorList>
    </citation>
    <scope>NUCLEOTIDE SEQUENCE</scope>
    <source>
        <strain evidence="2">KCTC 23714</strain>
    </source>
</reference>
<evidence type="ECO:0000313" key="2">
    <source>
        <dbReference type="EMBL" id="GGW30115.1"/>
    </source>
</evidence>
<proteinExistence type="predicted"/>
<comment type="caution">
    <text evidence="2">The sequence shown here is derived from an EMBL/GenBank/DDBJ whole genome shotgun (WGS) entry which is preliminary data.</text>
</comment>
<sequence>MGAAIPVSLVNLSISMVHWLAAPWGRNRPKRAGGAAQVRGRKGLAPGPGLHPNPDPNRDQTVSAISSRTSVR</sequence>